<dbReference type="Gene3D" id="3.30.2310.20">
    <property type="entry name" value="RelE-like"/>
    <property type="match status" value="1"/>
</dbReference>
<dbReference type="EMBL" id="CP042914">
    <property type="protein sequence ID" value="QEG38507.1"/>
    <property type="molecule type" value="Genomic_DNA"/>
</dbReference>
<accession>A0A5B9QHA3</accession>
<evidence type="ECO:0000313" key="3">
    <source>
        <dbReference type="Proteomes" id="UP000325286"/>
    </source>
</evidence>
<sequence>MPKVEITELSRADIQEAYDWWSENHSAIQATEWYEQLFKAIASLQQMPERCPKVPEAELSRGGVRQLLFGLGARPTHRIVFHFDIDADTVTILRVRHHGQGEL</sequence>
<organism evidence="2 3">
    <name type="scientific">Roseimaritima ulvae</name>
    <dbReference type="NCBI Taxonomy" id="980254"/>
    <lineage>
        <taxon>Bacteria</taxon>
        <taxon>Pseudomonadati</taxon>
        <taxon>Planctomycetota</taxon>
        <taxon>Planctomycetia</taxon>
        <taxon>Pirellulales</taxon>
        <taxon>Pirellulaceae</taxon>
        <taxon>Roseimaritima</taxon>
    </lineage>
</organism>
<dbReference type="KEGG" id="rul:UC8_04640"/>
<dbReference type="RefSeq" id="WP_084428007.1">
    <property type="nucleotide sequence ID" value="NZ_CP042914.1"/>
</dbReference>
<dbReference type="OrthoDB" id="286584at2"/>
<protein>
    <submittedName>
        <fullName evidence="2">Plasmid stabilization system protein</fullName>
    </submittedName>
</protein>
<dbReference type="InterPro" id="IPR007712">
    <property type="entry name" value="RelE/ParE_toxin"/>
</dbReference>
<dbReference type="Pfam" id="PF05016">
    <property type="entry name" value="ParE_toxin"/>
    <property type="match status" value="1"/>
</dbReference>
<evidence type="ECO:0000313" key="2">
    <source>
        <dbReference type="EMBL" id="QEG38507.1"/>
    </source>
</evidence>
<dbReference type="AlphaFoldDB" id="A0A5B9QHA3"/>
<name>A0A5B9QHA3_9BACT</name>
<dbReference type="InterPro" id="IPR035093">
    <property type="entry name" value="RelE/ParE_toxin_dom_sf"/>
</dbReference>
<keyword evidence="1" id="KW-1277">Toxin-antitoxin system</keyword>
<keyword evidence="3" id="KW-1185">Reference proteome</keyword>
<dbReference type="Proteomes" id="UP000325286">
    <property type="component" value="Chromosome"/>
</dbReference>
<proteinExistence type="predicted"/>
<evidence type="ECO:0000256" key="1">
    <source>
        <dbReference type="ARBA" id="ARBA00022649"/>
    </source>
</evidence>
<reference evidence="2 3" key="1">
    <citation type="submission" date="2019-08" db="EMBL/GenBank/DDBJ databases">
        <title>Deep-cultivation of Planctomycetes and their phenomic and genomic characterization uncovers novel biology.</title>
        <authorList>
            <person name="Wiegand S."/>
            <person name="Jogler M."/>
            <person name="Boedeker C."/>
            <person name="Pinto D."/>
            <person name="Vollmers J."/>
            <person name="Rivas-Marin E."/>
            <person name="Kohn T."/>
            <person name="Peeters S.H."/>
            <person name="Heuer A."/>
            <person name="Rast P."/>
            <person name="Oberbeckmann S."/>
            <person name="Bunk B."/>
            <person name="Jeske O."/>
            <person name="Meyerdierks A."/>
            <person name="Storesund J.E."/>
            <person name="Kallscheuer N."/>
            <person name="Luecker S."/>
            <person name="Lage O.M."/>
            <person name="Pohl T."/>
            <person name="Merkel B.J."/>
            <person name="Hornburger P."/>
            <person name="Mueller R.-W."/>
            <person name="Bruemmer F."/>
            <person name="Labrenz M."/>
            <person name="Spormann A.M."/>
            <person name="Op den Camp H."/>
            <person name="Overmann J."/>
            <person name="Amann R."/>
            <person name="Jetten M.S.M."/>
            <person name="Mascher T."/>
            <person name="Medema M.H."/>
            <person name="Devos D.P."/>
            <person name="Kaster A.-K."/>
            <person name="Ovreas L."/>
            <person name="Rohde M."/>
            <person name="Galperin M.Y."/>
            <person name="Jogler C."/>
        </authorList>
    </citation>
    <scope>NUCLEOTIDE SEQUENCE [LARGE SCALE GENOMIC DNA]</scope>
    <source>
        <strain evidence="2 3">UC8</strain>
    </source>
</reference>
<gene>
    <name evidence="2" type="ORF">UC8_04640</name>
</gene>